<dbReference type="PANTHER" id="PTHR44586:SF10">
    <property type="entry name" value="DUF295 DOMAIN-CONTAINING PROTEIN"/>
    <property type="match status" value="1"/>
</dbReference>
<dbReference type="SUPFAM" id="SSF81383">
    <property type="entry name" value="F-box domain"/>
    <property type="match status" value="1"/>
</dbReference>
<dbReference type="AlphaFoldDB" id="A0A1E5W382"/>
<evidence type="ECO:0000259" key="2">
    <source>
        <dbReference type="Pfam" id="PF03478"/>
    </source>
</evidence>
<dbReference type="Pfam" id="PF03478">
    <property type="entry name" value="Beta-prop_KIB1-4"/>
    <property type="match status" value="1"/>
</dbReference>
<accession>A0A1E5W382</accession>
<dbReference type="Gene3D" id="1.20.1280.50">
    <property type="match status" value="1"/>
</dbReference>
<feature type="non-terminal residue" evidence="4">
    <location>
        <position position="1"/>
    </location>
</feature>
<feature type="domain" description="KIB1-4 beta-propeller" evidence="2">
    <location>
        <begin position="167"/>
        <end position="510"/>
    </location>
</feature>
<dbReference type="Proteomes" id="UP000095767">
    <property type="component" value="Unassembled WGS sequence"/>
</dbReference>
<proteinExistence type="predicted"/>
<feature type="domain" description="F-box" evidence="1">
    <location>
        <begin position="102"/>
        <end position="141"/>
    </location>
</feature>
<dbReference type="InterPro" id="IPR005174">
    <property type="entry name" value="KIB1-4_b-propeller"/>
</dbReference>
<dbReference type="OrthoDB" id="722989at2759"/>
<evidence type="ECO:0000313" key="5">
    <source>
        <dbReference type="Proteomes" id="UP000095767"/>
    </source>
</evidence>
<dbReference type="EMBL" id="LWDX02022704">
    <property type="protein sequence ID" value="OEL31787.1"/>
    <property type="molecule type" value="Genomic_DNA"/>
</dbReference>
<evidence type="ECO:0008006" key="6">
    <source>
        <dbReference type="Google" id="ProtNLM"/>
    </source>
</evidence>
<dbReference type="STRING" id="888268.A0A1E5W382"/>
<protein>
    <recommendedName>
        <fullName evidence="6">F-box domain-containing protein</fullName>
    </recommendedName>
</protein>
<dbReference type="InterPro" id="IPR001810">
    <property type="entry name" value="F-box_dom"/>
</dbReference>
<dbReference type="InterPro" id="IPR029052">
    <property type="entry name" value="Metallo-depent_PP-like"/>
</dbReference>
<gene>
    <name evidence="4" type="ORF">BAE44_0007193</name>
</gene>
<keyword evidence="5" id="KW-1185">Reference proteome</keyword>
<sequence>IYDNEADSRGPMYITIGDGGNREGLALNFIKDHESAHLSVFREASFGHGRLRIVNETSAVWTWHRNDEEYATVRDELLIPCFRHRATESLPMEEPATLVADWSNLPADILSIVQGELEFPDLFRSASVCTSWRSAARSLRRHGLYSRPQTPCLLYSTAAAGTRAVKLYSLADKSTYTIPLPDQPIAERSIVGSSHGWLVTADSRSELHLLNPATSEQLALPPVATVEQVSPILDDAGNLQRYDLSFYDAALPVRPGLPVNAADELEQTKNTHEHLKNAMNTEFWCCPKTAAFSGVYFSFYCELQRAELWAHTARDRPPEPYAADKLRRFLYLKVVLSCDPSRGDCILMMIYNPYRQLAFARVGSKRWHWITTSFRESMYSDCIYNHDGAFYAMNRQGGIHRYTIEGSCATRDVIFKYTLPYTPAHNMYIARTSSGDVLQIWRITSCPIEDSLETHTTDIEMFKVDFDKQDIVDIGTLSGDALFIGHNCSCCLSTKDHPRLLSNHVYFTGDDE</sequence>
<dbReference type="SUPFAM" id="SSF56300">
    <property type="entry name" value="Metallo-dependent phosphatases"/>
    <property type="match status" value="1"/>
</dbReference>
<evidence type="ECO:0000259" key="1">
    <source>
        <dbReference type="Pfam" id="PF00646"/>
    </source>
</evidence>
<dbReference type="InterPro" id="IPR036047">
    <property type="entry name" value="F-box-like_dom_sf"/>
</dbReference>
<comment type="caution">
    <text evidence="4">The sequence shown here is derived from an EMBL/GenBank/DDBJ whole genome shotgun (WGS) entry which is preliminary data.</text>
</comment>
<evidence type="ECO:0000313" key="4">
    <source>
        <dbReference type="EMBL" id="OEL31787.1"/>
    </source>
</evidence>
<reference evidence="4 5" key="1">
    <citation type="submission" date="2016-09" db="EMBL/GenBank/DDBJ databases">
        <title>The draft genome of Dichanthelium oligosanthes: A C3 panicoid grass species.</title>
        <authorList>
            <person name="Studer A.J."/>
            <person name="Schnable J.C."/>
            <person name="Brutnell T.P."/>
        </authorList>
    </citation>
    <scope>NUCLEOTIDE SEQUENCE [LARGE SCALE GENOMIC DNA]</scope>
    <source>
        <strain evidence="5">cv. Kellogg 1175</strain>
        <tissue evidence="4">Leaf</tissue>
    </source>
</reference>
<dbReference type="Pfam" id="PF00646">
    <property type="entry name" value="F-box"/>
    <property type="match status" value="1"/>
</dbReference>
<organism evidence="4 5">
    <name type="scientific">Dichanthelium oligosanthes</name>
    <dbReference type="NCBI Taxonomy" id="888268"/>
    <lineage>
        <taxon>Eukaryota</taxon>
        <taxon>Viridiplantae</taxon>
        <taxon>Streptophyta</taxon>
        <taxon>Embryophyta</taxon>
        <taxon>Tracheophyta</taxon>
        <taxon>Spermatophyta</taxon>
        <taxon>Magnoliopsida</taxon>
        <taxon>Liliopsida</taxon>
        <taxon>Poales</taxon>
        <taxon>Poaceae</taxon>
        <taxon>PACMAD clade</taxon>
        <taxon>Panicoideae</taxon>
        <taxon>Panicodae</taxon>
        <taxon>Paniceae</taxon>
        <taxon>Dichantheliinae</taxon>
        <taxon>Dichanthelium</taxon>
    </lineage>
</organism>
<dbReference type="Gene3D" id="3.60.21.10">
    <property type="match status" value="1"/>
</dbReference>
<name>A0A1E5W382_9POAL</name>
<dbReference type="PANTHER" id="PTHR44586">
    <property type="entry name" value="F-BOX DOMAIN CONTAINING PROTEIN, EXPRESSED"/>
    <property type="match status" value="1"/>
</dbReference>
<dbReference type="InterPro" id="IPR025733">
    <property type="entry name" value="PAPs_C"/>
</dbReference>
<feature type="domain" description="Purple acid phosphatase C-terminal" evidence="3">
    <location>
        <begin position="10"/>
        <end position="75"/>
    </location>
</feature>
<evidence type="ECO:0000259" key="3">
    <source>
        <dbReference type="Pfam" id="PF14008"/>
    </source>
</evidence>
<dbReference type="Pfam" id="PF14008">
    <property type="entry name" value="Metallophos_C"/>
    <property type="match status" value="1"/>
</dbReference>